<gene>
    <name evidence="1" type="ORF">Q7A36_37765</name>
</gene>
<name>A0ABT9ED38_9PROT</name>
<reference evidence="1 2" key="1">
    <citation type="submission" date="2023-08" db="EMBL/GenBank/DDBJ databases">
        <title>The draft genome sequence of Paracraurococcus sp. LOR1-02.</title>
        <authorList>
            <person name="Kingkaew E."/>
            <person name="Tanasupawat S."/>
        </authorList>
    </citation>
    <scope>NUCLEOTIDE SEQUENCE [LARGE SCALE GENOMIC DNA]</scope>
    <source>
        <strain evidence="1 2">LOR1-02</strain>
    </source>
</reference>
<dbReference type="EMBL" id="JAUTWS010000166">
    <property type="protein sequence ID" value="MDO9714109.1"/>
    <property type="molecule type" value="Genomic_DNA"/>
</dbReference>
<organism evidence="1 2">
    <name type="scientific">Paracraurococcus lichenis</name>
    <dbReference type="NCBI Taxonomy" id="3064888"/>
    <lineage>
        <taxon>Bacteria</taxon>
        <taxon>Pseudomonadati</taxon>
        <taxon>Pseudomonadota</taxon>
        <taxon>Alphaproteobacteria</taxon>
        <taxon>Acetobacterales</taxon>
        <taxon>Roseomonadaceae</taxon>
        <taxon>Paracraurococcus</taxon>
    </lineage>
</organism>
<protein>
    <submittedName>
        <fullName evidence="1">Uncharacterized protein</fullName>
    </submittedName>
</protein>
<proteinExistence type="predicted"/>
<evidence type="ECO:0000313" key="2">
    <source>
        <dbReference type="Proteomes" id="UP001243009"/>
    </source>
</evidence>
<dbReference type="RefSeq" id="WP_305108948.1">
    <property type="nucleotide sequence ID" value="NZ_JAUTWS010000166.1"/>
</dbReference>
<dbReference type="Proteomes" id="UP001243009">
    <property type="component" value="Unassembled WGS sequence"/>
</dbReference>
<comment type="caution">
    <text evidence="1">The sequence shown here is derived from an EMBL/GenBank/DDBJ whole genome shotgun (WGS) entry which is preliminary data.</text>
</comment>
<evidence type="ECO:0000313" key="1">
    <source>
        <dbReference type="EMBL" id="MDO9714109.1"/>
    </source>
</evidence>
<accession>A0ABT9ED38</accession>
<keyword evidence="2" id="KW-1185">Reference proteome</keyword>
<sequence length="44" mass="4621">MAAERAHRLALEVDRLRAEGVTGQAAILRALTERGAPTHRGGAA</sequence>